<proteinExistence type="predicted"/>
<evidence type="ECO:0000313" key="3">
    <source>
        <dbReference type="EMBL" id="AQG79066.1"/>
    </source>
</evidence>
<organism evidence="3 4">
    <name type="scientific">Spirosoma montaniterrae</name>
    <dbReference type="NCBI Taxonomy" id="1178516"/>
    <lineage>
        <taxon>Bacteria</taxon>
        <taxon>Pseudomonadati</taxon>
        <taxon>Bacteroidota</taxon>
        <taxon>Cytophagia</taxon>
        <taxon>Cytophagales</taxon>
        <taxon>Cytophagaceae</taxon>
        <taxon>Spirosoma</taxon>
    </lineage>
</organism>
<dbReference type="Pfam" id="PF22013">
    <property type="entry name" value="PG_1098_Fer"/>
    <property type="match status" value="1"/>
</dbReference>
<evidence type="ECO:0000259" key="2">
    <source>
        <dbReference type="Pfam" id="PF22013"/>
    </source>
</evidence>
<dbReference type="Gene3D" id="3.40.50.150">
    <property type="entry name" value="Vaccinia Virus protein VP39"/>
    <property type="match status" value="1"/>
</dbReference>
<dbReference type="SUPFAM" id="SSF53335">
    <property type="entry name" value="S-adenosyl-L-methionine-dependent methyltransferases"/>
    <property type="match status" value="1"/>
</dbReference>
<protein>
    <submittedName>
        <fullName evidence="3">Uncharacterized protein</fullName>
    </submittedName>
</protein>
<evidence type="ECO:0000259" key="1">
    <source>
        <dbReference type="Pfam" id="PF18096"/>
    </source>
</evidence>
<dbReference type="InterPro" id="IPR029063">
    <property type="entry name" value="SAM-dependent_MTases_sf"/>
</dbReference>
<dbReference type="InterPro" id="IPR054168">
    <property type="entry name" value="PG_1098_Fer"/>
</dbReference>
<dbReference type="AlphaFoldDB" id="A0A1P9WUK1"/>
<dbReference type="Proteomes" id="UP000187941">
    <property type="component" value="Chromosome"/>
</dbReference>
<reference evidence="3 4" key="1">
    <citation type="submission" date="2016-01" db="EMBL/GenBank/DDBJ databases">
        <authorList>
            <person name="Oliw E.H."/>
        </authorList>
    </citation>
    <scope>NUCLEOTIDE SEQUENCE [LARGE SCALE GENOMIC DNA]</scope>
    <source>
        <strain evidence="3 4">DY10</strain>
    </source>
</reference>
<feature type="domain" description="THUMP-like" evidence="1">
    <location>
        <begin position="326"/>
        <end position="396"/>
    </location>
</feature>
<accession>A0A1P9WUK1</accession>
<dbReference type="RefSeq" id="WP_077130513.1">
    <property type="nucleotide sequence ID" value="NZ_CP014263.1"/>
</dbReference>
<dbReference type="InterPro" id="IPR041497">
    <property type="entry name" value="Thump-like"/>
</dbReference>
<gene>
    <name evidence="3" type="ORF">AWR27_06845</name>
</gene>
<dbReference type="EMBL" id="CP014263">
    <property type="protein sequence ID" value="AQG79066.1"/>
    <property type="molecule type" value="Genomic_DNA"/>
</dbReference>
<dbReference type="Pfam" id="PF18096">
    <property type="entry name" value="Thump_like"/>
    <property type="match status" value="1"/>
</dbReference>
<dbReference type="OrthoDB" id="1000417at2"/>
<dbReference type="Gene3D" id="1.10.10.1110">
    <property type="entry name" value="Methyltransferase PG1098, N-terminal domain"/>
    <property type="match status" value="1"/>
</dbReference>
<dbReference type="STRING" id="1178516.AWR27_06845"/>
<feature type="domain" description="PG-1098 ferredoxin-like" evidence="2">
    <location>
        <begin position="282"/>
        <end position="325"/>
    </location>
</feature>
<dbReference type="KEGG" id="smon:AWR27_06845"/>
<keyword evidence="4" id="KW-1185">Reference proteome</keyword>
<evidence type="ECO:0000313" key="4">
    <source>
        <dbReference type="Proteomes" id="UP000187941"/>
    </source>
</evidence>
<name>A0A1P9WUK1_9BACT</name>
<sequence>MTSISPAEQQFIQQHLTDDVATLVLRGEAIPNIDLRRVAEQITARQKARGKLPAWYAQHDLIFPPALSVEQASSELTAHYKASLVSGELLVDLTGGMGVDAWAFAQRMGRVSYIEHRPDLADLAAYNLPRLGATNVDVHTGDGLTYVDGLTGAAADWLYLDPHRRSEQGGRVVQLADCEPDVSRPGVLANLLAKANQLLLKTSPMIDIGATIGQLPGVEAVHVVAAAGEVKEIVFVVGKQSVSLETIQVNAVNLSENQTDTFSYNRGEEWQAEIILSDPQTYLYEPNAAILKAGAFRLAGVRFGLQKLAPNSHLYTSAELISGFPGRVFQIEHVLKVDKKGLQYVLPTLKANLTVRNFPQSVADLRRKLNLREGGDVYIFATTLANGSKRLLLCRKIV</sequence>